<proteinExistence type="predicted"/>
<dbReference type="AlphaFoldDB" id="A0A7S0RJR2"/>
<feature type="chain" id="PRO_5031519855" description="Prolyl 4-hydroxylase alpha subunit Fe(2+) 2OG dioxygenase domain-containing protein" evidence="1">
    <location>
        <begin position="23"/>
        <end position="390"/>
    </location>
</feature>
<keyword evidence="1" id="KW-0732">Signal</keyword>
<organism evidence="2">
    <name type="scientific">Pyramimonas obovata</name>
    <dbReference type="NCBI Taxonomy" id="1411642"/>
    <lineage>
        <taxon>Eukaryota</taxon>
        <taxon>Viridiplantae</taxon>
        <taxon>Chlorophyta</taxon>
        <taxon>Pyramimonadophyceae</taxon>
        <taxon>Pyramimonadales</taxon>
        <taxon>Pyramimonadaceae</taxon>
        <taxon>Pyramimonas</taxon>
        <taxon>Pyramimonas incertae sedis</taxon>
    </lineage>
</organism>
<gene>
    <name evidence="2" type="ORF">POBO1169_LOCUS14244</name>
</gene>
<evidence type="ECO:0000256" key="1">
    <source>
        <dbReference type="SAM" id="SignalP"/>
    </source>
</evidence>
<protein>
    <recommendedName>
        <fullName evidence="3">Prolyl 4-hydroxylase alpha subunit Fe(2+) 2OG dioxygenase domain-containing protein</fullName>
    </recommendedName>
</protein>
<name>A0A7S0RJR2_9CHLO</name>
<reference evidence="2" key="1">
    <citation type="submission" date="2021-01" db="EMBL/GenBank/DDBJ databases">
        <authorList>
            <person name="Corre E."/>
            <person name="Pelletier E."/>
            <person name="Niang G."/>
            <person name="Scheremetjew M."/>
            <person name="Finn R."/>
            <person name="Kale V."/>
            <person name="Holt S."/>
            <person name="Cochrane G."/>
            <person name="Meng A."/>
            <person name="Brown T."/>
            <person name="Cohen L."/>
        </authorList>
    </citation>
    <scope>NUCLEOTIDE SEQUENCE</scope>
    <source>
        <strain evidence="2">CCMP722</strain>
    </source>
</reference>
<sequence length="390" mass="43223">MSPLQIAHSVLLLLAHVPISLANLDDGGGAYRNLLQEPQAPVAHQVNHLSSEGGFNGGVRDVHGEAATASTLSLAEDTGVPSMSAADIVQNTSPPGRDLSHLSVLQNARPEDVKLEPYPYILLKNALPKEIYDHLAKTYPNDKTLFSISGKTTLMKPNFRYDIRSAQTMVNRDKLDPMWIDFVQYHISPAFYQDVVRVFGPALEKRRPDFIKDGTVHNLMEKKSTMRYAEDQSTDLTMDCQVGMNSPVSRKSSVRGPHHDTPGELYGGLLYFRNPADKSIGGDLQVLACKGGKCKEVPESEKRKRGMSTSRNHEHFDYRDLTVAATAKYKANTYVMFINTLSSVHAVTPRHPTKFSRKLVNFVAEMVKRNPDGSVFIKPNNAAKLAGKHN</sequence>
<dbReference type="EMBL" id="HBFA01028136">
    <property type="protein sequence ID" value="CAD8678776.1"/>
    <property type="molecule type" value="Transcribed_RNA"/>
</dbReference>
<evidence type="ECO:0008006" key="3">
    <source>
        <dbReference type="Google" id="ProtNLM"/>
    </source>
</evidence>
<feature type="signal peptide" evidence="1">
    <location>
        <begin position="1"/>
        <end position="22"/>
    </location>
</feature>
<evidence type="ECO:0000313" key="2">
    <source>
        <dbReference type="EMBL" id="CAD8678776.1"/>
    </source>
</evidence>
<dbReference type="Gene3D" id="2.60.120.620">
    <property type="entry name" value="q2cbj1_9rhob like domain"/>
    <property type="match status" value="1"/>
</dbReference>
<accession>A0A7S0RJR2</accession>